<gene>
    <name evidence="2" type="ORF">BD749_0172</name>
</gene>
<feature type="domain" description="Lipid/polyisoprenoid-binding YceI-like" evidence="1">
    <location>
        <begin position="29"/>
        <end position="183"/>
    </location>
</feature>
<comment type="caution">
    <text evidence="2">The sequence shown here is derived from an EMBL/GenBank/DDBJ whole genome shotgun (WGS) entry which is preliminary data.</text>
</comment>
<evidence type="ECO:0000313" key="2">
    <source>
        <dbReference type="EMBL" id="PKV75234.1"/>
    </source>
</evidence>
<evidence type="ECO:0000313" key="3">
    <source>
        <dbReference type="Proteomes" id="UP000233782"/>
    </source>
</evidence>
<dbReference type="Pfam" id="PF04264">
    <property type="entry name" value="YceI"/>
    <property type="match status" value="1"/>
</dbReference>
<name>A0A2N3V0T6_9BACT</name>
<evidence type="ECO:0000259" key="1">
    <source>
        <dbReference type="SMART" id="SM00867"/>
    </source>
</evidence>
<dbReference type="Gene3D" id="2.40.128.110">
    <property type="entry name" value="Lipid/polyisoprenoid-binding, YceI-like"/>
    <property type="match status" value="1"/>
</dbReference>
<dbReference type="Proteomes" id="UP000233782">
    <property type="component" value="Unassembled WGS sequence"/>
</dbReference>
<protein>
    <submittedName>
        <fullName evidence="2">YceI-like domain-containing protein</fullName>
    </submittedName>
</protein>
<organism evidence="2 3">
    <name type="scientific">Pontibacter ramchanderi</name>
    <dbReference type="NCBI Taxonomy" id="1179743"/>
    <lineage>
        <taxon>Bacteria</taxon>
        <taxon>Pseudomonadati</taxon>
        <taxon>Bacteroidota</taxon>
        <taxon>Cytophagia</taxon>
        <taxon>Cytophagales</taxon>
        <taxon>Hymenobacteraceae</taxon>
        <taxon>Pontibacter</taxon>
    </lineage>
</organism>
<dbReference type="PANTHER" id="PTHR34406">
    <property type="entry name" value="PROTEIN YCEI"/>
    <property type="match status" value="1"/>
</dbReference>
<keyword evidence="3" id="KW-1185">Reference proteome</keyword>
<dbReference type="InterPro" id="IPR036761">
    <property type="entry name" value="TTHA0802/YceI-like_sf"/>
</dbReference>
<proteinExistence type="predicted"/>
<reference evidence="2 3" key="1">
    <citation type="submission" date="2017-12" db="EMBL/GenBank/DDBJ databases">
        <title>Genomic Encyclopedia of Type Strains, Phase III (KMG-III): the genomes of soil and plant-associated and newly described type strains.</title>
        <authorList>
            <person name="Whitman W."/>
        </authorList>
    </citation>
    <scope>NUCLEOTIDE SEQUENCE [LARGE SCALE GENOMIC DNA]</scope>
    <source>
        <strain evidence="2 3">LP43</strain>
    </source>
</reference>
<dbReference type="RefSeq" id="WP_101442490.1">
    <property type="nucleotide sequence ID" value="NZ_PJMU01000001.1"/>
</dbReference>
<accession>A0A2N3V0T6</accession>
<dbReference type="SUPFAM" id="SSF101874">
    <property type="entry name" value="YceI-like"/>
    <property type="match status" value="1"/>
</dbReference>
<sequence length="184" mass="20315">MKATVVGALYLVMFLLGMARLTVAMAQQSPRLAKAGSTIGYTLVHPLHIVQGSSQEVQSQLELSDTGERLVRVHVSVPVRSFDSGNRARDRDMLKVTEADKYPDVTFVSSEIVSSDAALTVTGLLTFHGVTQELSFVAQQSRQGENLLVEGGFDISLDAFRIRRPSILSMKVKDKLQVQFRMIY</sequence>
<dbReference type="InterPro" id="IPR007372">
    <property type="entry name" value="Lipid/polyisoprenoid-bd_YceI"/>
</dbReference>
<dbReference type="AlphaFoldDB" id="A0A2N3V0T6"/>
<dbReference type="PANTHER" id="PTHR34406:SF1">
    <property type="entry name" value="PROTEIN YCEI"/>
    <property type="match status" value="1"/>
</dbReference>
<dbReference type="OrthoDB" id="116832at2"/>
<dbReference type="SMART" id="SM00867">
    <property type="entry name" value="YceI"/>
    <property type="match status" value="1"/>
</dbReference>
<dbReference type="EMBL" id="PJMU01000001">
    <property type="protein sequence ID" value="PKV75234.1"/>
    <property type="molecule type" value="Genomic_DNA"/>
</dbReference>